<dbReference type="InterPro" id="IPR050357">
    <property type="entry name" value="Arrestin_domain-protein"/>
</dbReference>
<dbReference type="GO" id="GO:0031625">
    <property type="term" value="F:ubiquitin protein ligase binding"/>
    <property type="evidence" value="ECO:0007669"/>
    <property type="project" value="TreeGrafter"/>
</dbReference>
<evidence type="ECO:0000313" key="5">
    <source>
        <dbReference type="Proteomes" id="UP001303760"/>
    </source>
</evidence>
<dbReference type="Gene3D" id="2.60.40.640">
    <property type="match status" value="1"/>
</dbReference>
<gene>
    <name evidence="4" type="ORF">C8A03DRAFT_35177</name>
</gene>
<protein>
    <recommendedName>
        <fullName evidence="3">Arrestin C-terminal-like domain-containing protein</fullName>
    </recommendedName>
</protein>
<feature type="region of interest" description="Disordered" evidence="2">
    <location>
        <begin position="558"/>
        <end position="577"/>
    </location>
</feature>
<feature type="compositionally biased region" description="Low complexity" evidence="2">
    <location>
        <begin position="13"/>
        <end position="29"/>
    </location>
</feature>
<dbReference type="InterPro" id="IPR011022">
    <property type="entry name" value="Arrestin_C-like"/>
</dbReference>
<feature type="region of interest" description="Disordered" evidence="2">
    <location>
        <begin position="215"/>
        <end position="332"/>
    </location>
</feature>
<dbReference type="InterPro" id="IPR011021">
    <property type="entry name" value="Arrestin-like_N"/>
</dbReference>
<dbReference type="PANTHER" id="PTHR11188:SF161">
    <property type="entry name" value="PH-RESPONSE REGULATOR PROTEIN PALF_RIM8"/>
    <property type="match status" value="1"/>
</dbReference>
<feature type="region of interest" description="Disordered" evidence="2">
    <location>
        <begin position="831"/>
        <end position="861"/>
    </location>
</feature>
<name>A0AAN7C7Z7_9PEZI</name>
<feature type="compositionally biased region" description="Polar residues" evidence="2">
    <location>
        <begin position="286"/>
        <end position="311"/>
    </location>
</feature>
<dbReference type="PANTHER" id="PTHR11188">
    <property type="entry name" value="ARRESTIN DOMAIN CONTAINING PROTEIN"/>
    <property type="match status" value="1"/>
</dbReference>
<dbReference type="InterPro" id="IPR014752">
    <property type="entry name" value="Arrestin-like_C"/>
</dbReference>
<dbReference type="SMART" id="SM01017">
    <property type="entry name" value="Arrestin_C"/>
    <property type="match status" value="1"/>
</dbReference>
<feature type="compositionally biased region" description="Pro residues" evidence="2">
    <location>
        <begin position="702"/>
        <end position="722"/>
    </location>
</feature>
<comment type="similarity">
    <text evidence="1">Belongs to the arrestin family. PalF/RIM8 subfamily.</text>
</comment>
<feature type="compositionally biased region" description="Polar residues" evidence="2">
    <location>
        <begin position="251"/>
        <end position="270"/>
    </location>
</feature>
<feature type="region of interest" description="Disordered" evidence="2">
    <location>
        <begin position="586"/>
        <end position="805"/>
    </location>
</feature>
<dbReference type="EMBL" id="MU860166">
    <property type="protein sequence ID" value="KAK4236905.1"/>
    <property type="molecule type" value="Genomic_DNA"/>
</dbReference>
<evidence type="ECO:0000256" key="1">
    <source>
        <dbReference type="ARBA" id="ARBA00037950"/>
    </source>
</evidence>
<dbReference type="GO" id="GO:0005829">
    <property type="term" value="C:cytosol"/>
    <property type="evidence" value="ECO:0007669"/>
    <property type="project" value="TreeGrafter"/>
</dbReference>
<dbReference type="GO" id="GO:0005886">
    <property type="term" value="C:plasma membrane"/>
    <property type="evidence" value="ECO:0007669"/>
    <property type="project" value="TreeGrafter"/>
</dbReference>
<comment type="caution">
    <text evidence="4">The sequence shown here is derived from an EMBL/GenBank/DDBJ whole genome shotgun (WGS) entry which is preliminary data.</text>
</comment>
<proteinExistence type="inferred from homology"/>
<accession>A0AAN7C7Z7</accession>
<reference evidence="4" key="2">
    <citation type="submission" date="2023-05" db="EMBL/GenBank/DDBJ databases">
        <authorList>
            <consortium name="Lawrence Berkeley National Laboratory"/>
            <person name="Steindorff A."/>
            <person name="Hensen N."/>
            <person name="Bonometti L."/>
            <person name="Westerberg I."/>
            <person name="Brannstrom I.O."/>
            <person name="Guillou S."/>
            <person name="Cros-Aarteil S."/>
            <person name="Calhoun S."/>
            <person name="Haridas S."/>
            <person name="Kuo A."/>
            <person name="Mondo S."/>
            <person name="Pangilinan J."/>
            <person name="Riley R."/>
            <person name="Labutti K."/>
            <person name="Andreopoulos B."/>
            <person name="Lipzen A."/>
            <person name="Chen C."/>
            <person name="Yanf M."/>
            <person name="Daum C."/>
            <person name="Ng V."/>
            <person name="Clum A."/>
            <person name="Ohm R."/>
            <person name="Martin F."/>
            <person name="Silar P."/>
            <person name="Natvig D."/>
            <person name="Lalanne C."/>
            <person name="Gautier V."/>
            <person name="Ament-Velasquez S.L."/>
            <person name="Kruys A."/>
            <person name="Hutchinson M.I."/>
            <person name="Powell A.J."/>
            <person name="Barry K."/>
            <person name="Miller A.N."/>
            <person name="Grigoriev I.V."/>
            <person name="Debuchy R."/>
            <person name="Gladieux P."/>
            <person name="Thoren M.H."/>
            <person name="Johannesson H."/>
        </authorList>
    </citation>
    <scope>NUCLEOTIDE SEQUENCE</scope>
    <source>
        <strain evidence="4">CBS 532.94</strain>
    </source>
</reference>
<keyword evidence="5" id="KW-1185">Reference proteome</keyword>
<sequence length="861" mass="93314">MGFYKKTADNRAADSAPASAPASEDPSSGNLSFLSRFSLPLRSRTRYIADFHIRPAEPHRKYGAGDQVQGAVILTVVKPVRITHLVVSLHGYMRVFKNPAIAASEPVIDPTDVPAFSNRSSRQKTHGNGFVRLFQDEQTLSGDGRLEPGRYEFNFNLLFPTDRLPSSIDFERGTISYMITATLTRPASIGTKSTPKTSCERKIYLVEKVDVGSLTPPRPRTIYLEPISKRPKKKKQPIASVEKGPVGVDTAISTSDQDSTRANENSTEGSLSVIGEDLEQDPAGNNPRSPLQSDVRSISSDSAVSGSTGRSKPSDGHHMLATTPSLGGKNVPGVKERTITATVELLKGGCLQGDVLPIKISVQHIRRIKSLHGVIVTLYRLGRIDSAPPLLTKDLPEAEIRRLEKEEYYPKSKTGLGGLSLSSAGSCSVFRKDLSQAFAPLIIDPDTLTANLTTSVRVPEDVFPTIKGVPYEMISFRYHIEVIVDLGGKLAYQIQSGKPSGTRMSPVAGPLGVTGSPYDASASSLTSWGTSIIDTDRLRRQKGVICVVFEVVVGTTDSSRLRGKRPMKPEPAGYTVPLHEAEVYDGGRSEKQPWPTSPHGENGYAPDEYPQDYAPSPHTHAPPLRPPQPYRYWNGASPQQSSAPHYIPPPEIPDESTLTEKERIRRAEQRLLPSEPPPEPLIAGPSNSYYHNGENIYDADDQPPPPPVPGPSRNPEPPPPQSHHPQEQAPTAPTLEDLSQPSPIEDKQELERRRLLAEASAPPEFPEDYDHAAGPSNSPQGAVPLLPPPRAGPSAAPMTEVEFEPSAPVLLEDEEVYGPHYTYGTAVPGALPSSSSAQVGTLGGVAAESLEPSEPLPRYER</sequence>
<feature type="region of interest" description="Disordered" evidence="2">
    <location>
        <begin position="1"/>
        <end position="29"/>
    </location>
</feature>
<dbReference type="SUPFAM" id="SSF81296">
    <property type="entry name" value="E set domains"/>
    <property type="match status" value="1"/>
</dbReference>
<evidence type="ECO:0000256" key="2">
    <source>
        <dbReference type="SAM" id="MobiDB-lite"/>
    </source>
</evidence>
<reference evidence="4" key="1">
    <citation type="journal article" date="2023" name="Mol. Phylogenet. Evol.">
        <title>Genome-scale phylogeny and comparative genomics of the fungal order Sordariales.</title>
        <authorList>
            <person name="Hensen N."/>
            <person name="Bonometti L."/>
            <person name="Westerberg I."/>
            <person name="Brannstrom I.O."/>
            <person name="Guillou S."/>
            <person name="Cros-Aarteil S."/>
            <person name="Calhoun S."/>
            <person name="Haridas S."/>
            <person name="Kuo A."/>
            <person name="Mondo S."/>
            <person name="Pangilinan J."/>
            <person name="Riley R."/>
            <person name="LaButti K."/>
            <person name="Andreopoulos B."/>
            <person name="Lipzen A."/>
            <person name="Chen C."/>
            <person name="Yan M."/>
            <person name="Daum C."/>
            <person name="Ng V."/>
            <person name="Clum A."/>
            <person name="Steindorff A."/>
            <person name="Ohm R.A."/>
            <person name="Martin F."/>
            <person name="Silar P."/>
            <person name="Natvig D.O."/>
            <person name="Lalanne C."/>
            <person name="Gautier V."/>
            <person name="Ament-Velasquez S.L."/>
            <person name="Kruys A."/>
            <person name="Hutchinson M.I."/>
            <person name="Powell A.J."/>
            <person name="Barry K."/>
            <person name="Miller A.N."/>
            <person name="Grigoriev I.V."/>
            <person name="Debuchy R."/>
            <person name="Gladieux P."/>
            <person name="Hiltunen Thoren M."/>
            <person name="Johannesson H."/>
        </authorList>
    </citation>
    <scope>NUCLEOTIDE SEQUENCE</scope>
    <source>
        <strain evidence="4">CBS 532.94</strain>
    </source>
</reference>
<dbReference type="Proteomes" id="UP001303760">
    <property type="component" value="Unassembled WGS sequence"/>
</dbReference>
<dbReference type="GO" id="GO:0070086">
    <property type="term" value="P:ubiquitin-dependent endocytosis"/>
    <property type="evidence" value="ECO:0007669"/>
    <property type="project" value="TreeGrafter"/>
</dbReference>
<evidence type="ECO:0000313" key="4">
    <source>
        <dbReference type="EMBL" id="KAK4236905.1"/>
    </source>
</evidence>
<feature type="compositionally biased region" description="Basic and acidic residues" evidence="2">
    <location>
        <begin position="1"/>
        <end position="12"/>
    </location>
</feature>
<feature type="compositionally biased region" description="Basic and acidic residues" evidence="2">
    <location>
        <begin position="744"/>
        <end position="756"/>
    </location>
</feature>
<dbReference type="Pfam" id="PF00339">
    <property type="entry name" value="Arrestin_N"/>
    <property type="match status" value="1"/>
</dbReference>
<feature type="domain" description="Arrestin C-terminal-like" evidence="3">
    <location>
        <begin position="335"/>
        <end position="496"/>
    </location>
</feature>
<dbReference type="GO" id="GO:0030674">
    <property type="term" value="F:protein-macromolecule adaptor activity"/>
    <property type="evidence" value="ECO:0007669"/>
    <property type="project" value="TreeGrafter"/>
</dbReference>
<evidence type="ECO:0000259" key="3">
    <source>
        <dbReference type="SMART" id="SM01017"/>
    </source>
</evidence>
<feature type="compositionally biased region" description="Basic and acidic residues" evidence="2">
    <location>
        <begin position="658"/>
        <end position="669"/>
    </location>
</feature>
<dbReference type="InterPro" id="IPR014756">
    <property type="entry name" value="Ig_E-set"/>
</dbReference>
<organism evidence="4 5">
    <name type="scientific">Achaetomium macrosporum</name>
    <dbReference type="NCBI Taxonomy" id="79813"/>
    <lineage>
        <taxon>Eukaryota</taxon>
        <taxon>Fungi</taxon>
        <taxon>Dikarya</taxon>
        <taxon>Ascomycota</taxon>
        <taxon>Pezizomycotina</taxon>
        <taxon>Sordariomycetes</taxon>
        <taxon>Sordariomycetidae</taxon>
        <taxon>Sordariales</taxon>
        <taxon>Chaetomiaceae</taxon>
        <taxon>Achaetomium</taxon>
    </lineage>
</organism>
<dbReference type="AlphaFoldDB" id="A0AAN7C7Z7"/>